<comment type="caution">
    <text evidence="1">The sequence shown here is derived from an EMBL/GenBank/DDBJ whole genome shotgun (WGS) entry which is preliminary data.</text>
</comment>
<sequence>MTLQQALQDLITYFEPRKNKTFERHKFRQEEQKFDSCEKFITRLRPQAKRRDFGDKLEDIIKDQFIVKFKSQNLRTRLLRDPLEKLEQLISVAGAHEEAYRQANVVKEETVTCRKHIIIQNQAEIQHSNQQMVPKLNSV</sequence>
<keyword evidence="2" id="KW-1185">Reference proteome</keyword>
<evidence type="ECO:0008006" key="3">
    <source>
        <dbReference type="Google" id="ProtNLM"/>
    </source>
</evidence>
<dbReference type="Proteomes" id="UP001283361">
    <property type="component" value="Unassembled WGS sequence"/>
</dbReference>
<evidence type="ECO:0000313" key="2">
    <source>
        <dbReference type="Proteomes" id="UP001283361"/>
    </source>
</evidence>
<reference evidence="1" key="1">
    <citation type="journal article" date="2023" name="G3 (Bethesda)">
        <title>A reference genome for the long-term kleptoplast-retaining sea slug Elysia crispata morphotype clarki.</title>
        <authorList>
            <person name="Eastman K.E."/>
            <person name="Pendleton A.L."/>
            <person name="Shaikh M.A."/>
            <person name="Suttiyut T."/>
            <person name="Ogas R."/>
            <person name="Tomko P."/>
            <person name="Gavelis G."/>
            <person name="Widhalm J.R."/>
            <person name="Wisecaver J.H."/>
        </authorList>
    </citation>
    <scope>NUCLEOTIDE SEQUENCE</scope>
    <source>
        <strain evidence="1">ECLA1</strain>
    </source>
</reference>
<proteinExistence type="predicted"/>
<accession>A0AAE1CMQ4</accession>
<protein>
    <recommendedName>
        <fullName evidence="3">Retrotransposon gag domain-containing protein</fullName>
    </recommendedName>
</protein>
<dbReference type="PANTHER" id="PTHR33198">
    <property type="entry name" value="ANK_REP_REGION DOMAIN-CONTAINING PROTEIN-RELATED"/>
    <property type="match status" value="1"/>
</dbReference>
<name>A0AAE1CMQ4_9GAST</name>
<organism evidence="1 2">
    <name type="scientific">Elysia crispata</name>
    <name type="common">lettuce slug</name>
    <dbReference type="NCBI Taxonomy" id="231223"/>
    <lineage>
        <taxon>Eukaryota</taxon>
        <taxon>Metazoa</taxon>
        <taxon>Spiralia</taxon>
        <taxon>Lophotrochozoa</taxon>
        <taxon>Mollusca</taxon>
        <taxon>Gastropoda</taxon>
        <taxon>Heterobranchia</taxon>
        <taxon>Euthyneura</taxon>
        <taxon>Panpulmonata</taxon>
        <taxon>Sacoglossa</taxon>
        <taxon>Placobranchoidea</taxon>
        <taxon>Plakobranchidae</taxon>
        <taxon>Elysia</taxon>
    </lineage>
</organism>
<dbReference type="AlphaFoldDB" id="A0AAE1CMQ4"/>
<gene>
    <name evidence="1" type="ORF">RRG08_002808</name>
</gene>
<dbReference type="EMBL" id="JAWDGP010007584">
    <property type="protein sequence ID" value="KAK3712478.1"/>
    <property type="molecule type" value="Genomic_DNA"/>
</dbReference>
<dbReference type="PANTHER" id="PTHR33198:SF20">
    <property type="entry name" value="RETROTRANSPOSON GAG DOMAIN-CONTAINING PROTEIN"/>
    <property type="match status" value="1"/>
</dbReference>
<evidence type="ECO:0000313" key="1">
    <source>
        <dbReference type="EMBL" id="KAK3712478.1"/>
    </source>
</evidence>